<feature type="transmembrane region" description="Helical" evidence="8">
    <location>
        <begin position="159"/>
        <end position="179"/>
    </location>
</feature>
<keyword evidence="4 7" id="KW-0812">Transmembrane</keyword>
<comment type="subcellular location">
    <subcellularLocation>
        <location evidence="1">Membrane</location>
        <topology evidence="1">Multi-pass membrane protein</topology>
    </subcellularLocation>
</comment>
<dbReference type="PANTHER" id="PTHR19139">
    <property type="entry name" value="AQUAPORIN TRANSPORTER"/>
    <property type="match status" value="1"/>
</dbReference>
<dbReference type="Gene3D" id="1.20.1080.10">
    <property type="entry name" value="Glycerol uptake facilitator protein"/>
    <property type="match status" value="1"/>
</dbReference>
<dbReference type="InterPro" id="IPR023271">
    <property type="entry name" value="Aquaporin-like"/>
</dbReference>
<sequence length="237" mass="25893">MGDEGGEYPPYIISFFTEVIGTAIMMYIGCMGCIQHPELGPIVPSFAFGLSILAVIQIFHHIGPVHLNPAVSIGFLIVSKIAWQNFLVYLAGQFIGAFVGYGALFLLTPEMENMCLLKNKLGLNVVQCFLNEVLCSMVLMLLILGAVDEKNKDFKDSIALRIAMGVTGIIFALEPFTGAGLNPARSVPPAVFFLNFENLWQYMLGPAAGMAIGAVLYRFFFDGGEAHSLHTFLRSKE</sequence>
<feature type="transmembrane region" description="Helical" evidence="8">
    <location>
        <begin position="12"/>
        <end position="30"/>
    </location>
</feature>
<dbReference type="Proteomes" id="UP001153636">
    <property type="component" value="Chromosome 11"/>
</dbReference>
<dbReference type="PRINTS" id="PR00783">
    <property type="entry name" value="MINTRINSICP"/>
</dbReference>
<feature type="transmembrane region" description="Helical" evidence="8">
    <location>
        <begin position="42"/>
        <end position="59"/>
    </location>
</feature>
<dbReference type="InterPro" id="IPR000425">
    <property type="entry name" value="MIP"/>
</dbReference>
<feature type="transmembrane region" description="Helical" evidence="8">
    <location>
        <begin position="129"/>
        <end position="147"/>
    </location>
</feature>
<dbReference type="InterPro" id="IPR034294">
    <property type="entry name" value="Aquaporin_transptr"/>
</dbReference>
<dbReference type="Pfam" id="PF00230">
    <property type="entry name" value="MIP"/>
    <property type="match status" value="1"/>
</dbReference>
<evidence type="ECO:0000256" key="5">
    <source>
        <dbReference type="ARBA" id="ARBA00022989"/>
    </source>
</evidence>
<keyword evidence="3 7" id="KW-0813">Transport</keyword>
<evidence type="ECO:0000313" key="9">
    <source>
        <dbReference type="EMBL" id="CAH1101587.1"/>
    </source>
</evidence>
<feature type="transmembrane region" description="Helical" evidence="8">
    <location>
        <begin position="90"/>
        <end position="109"/>
    </location>
</feature>
<dbReference type="AlphaFoldDB" id="A0A9P0G9I5"/>
<evidence type="ECO:0000256" key="2">
    <source>
        <dbReference type="ARBA" id="ARBA00006175"/>
    </source>
</evidence>
<dbReference type="EMBL" id="OV651823">
    <property type="protein sequence ID" value="CAH1101587.1"/>
    <property type="molecule type" value="Genomic_DNA"/>
</dbReference>
<dbReference type="PANTHER" id="PTHR19139:SF270">
    <property type="entry name" value="ENTOMOGLYCEROPORIN 1-RELATED"/>
    <property type="match status" value="1"/>
</dbReference>
<dbReference type="PROSITE" id="PS00221">
    <property type="entry name" value="MIP"/>
    <property type="match status" value="1"/>
</dbReference>
<evidence type="ECO:0000256" key="1">
    <source>
        <dbReference type="ARBA" id="ARBA00004141"/>
    </source>
</evidence>
<evidence type="ECO:0000256" key="7">
    <source>
        <dbReference type="RuleBase" id="RU000477"/>
    </source>
</evidence>
<keyword evidence="5 8" id="KW-1133">Transmembrane helix</keyword>
<keyword evidence="6 8" id="KW-0472">Membrane</keyword>
<keyword evidence="10" id="KW-1185">Reference proteome</keyword>
<organism evidence="9 10">
    <name type="scientific">Psylliodes chrysocephalus</name>
    <dbReference type="NCBI Taxonomy" id="3402493"/>
    <lineage>
        <taxon>Eukaryota</taxon>
        <taxon>Metazoa</taxon>
        <taxon>Ecdysozoa</taxon>
        <taxon>Arthropoda</taxon>
        <taxon>Hexapoda</taxon>
        <taxon>Insecta</taxon>
        <taxon>Pterygota</taxon>
        <taxon>Neoptera</taxon>
        <taxon>Endopterygota</taxon>
        <taxon>Coleoptera</taxon>
        <taxon>Polyphaga</taxon>
        <taxon>Cucujiformia</taxon>
        <taxon>Chrysomeloidea</taxon>
        <taxon>Chrysomelidae</taxon>
        <taxon>Galerucinae</taxon>
        <taxon>Alticini</taxon>
        <taxon>Psylliodes</taxon>
    </lineage>
</organism>
<comment type="similarity">
    <text evidence="2 7">Belongs to the MIP/aquaporin (TC 1.A.8) family.</text>
</comment>
<evidence type="ECO:0000256" key="6">
    <source>
        <dbReference type="ARBA" id="ARBA00023136"/>
    </source>
</evidence>
<proteinExistence type="inferred from homology"/>
<reference evidence="9" key="1">
    <citation type="submission" date="2022-01" db="EMBL/GenBank/DDBJ databases">
        <authorList>
            <person name="King R."/>
        </authorList>
    </citation>
    <scope>NUCLEOTIDE SEQUENCE</scope>
</reference>
<dbReference type="GO" id="GO:0005886">
    <property type="term" value="C:plasma membrane"/>
    <property type="evidence" value="ECO:0007669"/>
    <property type="project" value="TreeGrafter"/>
</dbReference>
<dbReference type="OrthoDB" id="3222at2759"/>
<evidence type="ECO:0000256" key="3">
    <source>
        <dbReference type="ARBA" id="ARBA00022448"/>
    </source>
</evidence>
<protein>
    <recommendedName>
        <fullName evidence="11">Aquaporin</fullName>
    </recommendedName>
</protein>
<evidence type="ECO:0000313" key="10">
    <source>
        <dbReference type="Proteomes" id="UP001153636"/>
    </source>
</evidence>
<dbReference type="SUPFAM" id="SSF81338">
    <property type="entry name" value="Aquaporin-like"/>
    <property type="match status" value="1"/>
</dbReference>
<evidence type="ECO:0000256" key="4">
    <source>
        <dbReference type="ARBA" id="ARBA00022692"/>
    </source>
</evidence>
<dbReference type="InterPro" id="IPR022357">
    <property type="entry name" value="MIP_CS"/>
</dbReference>
<evidence type="ECO:0008006" key="11">
    <source>
        <dbReference type="Google" id="ProtNLM"/>
    </source>
</evidence>
<evidence type="ECO:0000256" key="8">
    <source>
        <dbReference type="SAM" id="Phobius"/>
    </source>
</evidence>
<feature type="transmembrane region" description="Helical" evidence="8">
    <location>
        <begin position="65"/>
        <end position="83"/>
    </location>
</feature>
<accession>A0A9P0G9I5</accession>
<feature type="transmembrane region" description="Helical" evidence="8">
    <location>
        <begin position="199"/>
        <end position="220"/>
    </location>
</feature>
<name>A0A9P0G9I5_9CUCU</name>
<dbReference type="GO" id="GO:0015267">
    <property type="term" value="F:channel activity"/>
    <property type="evidence" value="ECO:0007669"/>
    <property type="project" value="InterPro"/>
</dbReference>
<gene>
    <name evidence="9" type="ORF">PSYICH_LOCUS2468</name>
</gene>